<evidence type="ECO:0000313" key="2">
    <source>
        <dbReference type="Proteomes" id="UP000824120"/>
    </source>
</evidence>
<name>A0A9J5WJD0_SOLCO</name>
<reference evidence="1 2" key="1">
    <citation type="submission" date="2020-09" db="EMBL/GenBank/DDBJ databases">
        <title>De no assembly of potato wild relative species, Solanum commersonii.</title>
        <authorList>
            <person name="Cho K."/>
        </authorList>
    </citation>
    <scope>NUCLEOTIDE SEQUENCE [LARGE SCALE GENOMIC DNA]</scope>
    <source>
        <strain evidence="1">LZ3.2</strain>
        <tissue evidence="1">Leaf</tissue>
    </source>
</reference>
<gene>
    <name evidence="1" type="ORF">H5410_055450</name>
</gene>
<organism evidence="1 2">
    <name type="scientific">Solanum commersonii</name>
    <name type="common">Commerson's wild potato</name>
    <name type="synonym">Commerson's nightshade</name>
    <dbReference type="NCBI Taxonomy" id="4109"/>
    <lineage>
        <taxon>Eukaryota</taxon>
        <taxon>Viridiplantae</taxon>
        <taxon>Streptophyta</taxon>
        <taxon>Embryophyta</taxon>
        <taxon>Tracheophyta</taxon>
        <taxon>Spermatophyta</taxon>
        <taxon>Magnoliopsida</taxon>
        <taxon>eudicotyledons</taxon>
        <taxon>Gunneridae</taxon>
        <taxon>Pentapetalae</taxon>
        <taxon>asterids</taxon>
        <taxon>lamiids</taxon>
        <taxon>Solanales</taxon>
        <taxon>Solanaceae</taxon>
        <taxon>Solanoideae</taxon>
        <taxon>Solaneae</taxon>
        <taxon>Solanum</taxon>
    </lineage>
</organism>
<evidence type="ECO:0000313" key="1">
    <source>
        <dbReference type="EMBL" id="KAG5575316.1"/>
    </source>
</evidence>
<protein>
    <submittedName>
        <fullName evidence="1">Uncharacterized protein</fullName>
    </submittedName>
</protein>
<dbReference type="EMBL" id="JACXVP010000011">
    <property type="protein sequence ID" value="KAG5575316.1"/>
    <property type="molecule type" value="Genomic_DNA"/>
</dbReference>
<dbReference type="Proteomes" id="UP000824120">
    <property type="component" value="Chromosome 11"/>
</dbReference>
<proteinExistence type="predicted"/>
<dbReference type="OrthoDB" id="10615816at2759"/>
<keyword evidence="2" id="KW-1185">Reference proteome</keyword>
<accession>A0A9J5WJD0</accession>
<comment type="caution">
    <text evidence="1">The sequence shown here is derived from an EMBL/GenBank/DDBJ whole genome shotgun (WGS) entry which is preliminary data.</text>
</comment>
<dbReference type="AlphaFoldDB" id="A0A9J5WJD0"/>
<sequence>MEGLGGLWAIFRPDLVGLRRQTGFVRDYLAFAGVGCSSFAGQRSWSSCLLFSSSLERRRTEERLAGRSWSSRCFWPAQPLLVGSEATPNCRMVFATAR</sequence>